<dbReference type="EMBL" id="SLWN01000010">
    <property type="protein sequence ID" value="TCO22360.1"/>
    <property type="molecule type" value="Genomic_DNA"/>
</dbReference>
<name>A0A4R2H9D3_9ACTN</name>
<sequence>MRIEFDTDNAEDVAKVRALLGLTADAPAANGDTPDYETYVLGHGNEPSRRPHMVSFIKQAKAKYGFTSHVQEKSDRVTLRLGSTPMIYVYTSGRTLFRIQDGRKIPAAAESCINPTSESDKELGWAYTVYLLTEDHLRAALALAEITRTDAVGS</sequence>
<gene>
    <name evidence="1" type="ORF">EV652_110346</name>
</gene>
<organism evidence="1 2">
    <name type="scientific">Kribbella steppae</name>
    <dbReference type="NCBI Taxonomy" id="2512223"/>
    <lineage>
        <taxon>Bacteria</taxon>
        <taxon>Bacillati</taxon>
        <taxon>Actinomycetota</taxon>
        <taxon>Actinomycetes</taxon>
        <taxon>Propionibacteriales</taxon>
        <taxon>Kribbellaceae</taxon>
        <taxon>Kribbella</taxon>
    </lineage>
</organism>
<evidence type="ECO:0000313" key="1">
    <source>
        <dbReference type="EMBL" id="TCO22360.1"/>
    </source>
</evidence>
<dbReference type="RefSeq" id="WP_132212464.1">
    <property type="nucleotide sequence ID" value="NZ_SLWN01000010.1"/>
</dbReference>
<accession>A0A4R2H9D3</accession>
<protein>
    <submittedName>
        <fullName evidence="1">Uncharacterized protein</fullName>
    </submittedName>
</protein>
<keyword evidence="2" id="KW-1185">Reference proteome</keyword>
<comment type="caution">
    <text evidence="1">The sequence shown here is derived from an EMBL/GenBank/DDBJ whole genome shotgun (WGS) entry which is preliminary data.</text>
</comment>
<reference evidence="1 2" key="1">
    <citation type="journal article" date="2015" name="Stand. Genomic Sci.">
        <title>Genomic Encyclopedia of Bacterial and Archaeal Type Strains, Phase III: the genomes of soil and plant-associated and newly described type strains.</title>
        <authorList>
            <person name="Whitman W.B."/>
            <person name="Woyke T."/>
            <person name="Klenk H.P."/>
            <person name="Zhou Y."/>
            <person name="Lilburn T.G."/>
            <person name="Beck B.J."/>
            <person name="De Vos P."/>
            <person name="Vandamme P."/>
            <person name="Eisen J.A."/>
            <person name="Garrity G."/>
            <person name="Hugenholtz P."/>
            <person name="Kyrpides N.C."/>
        </authorList>
    </citation>
    <scope>NUCLEOTIDE SEQUENCE [LARGE SCALE GENOMIC DNA]</scope>
    <source>
        <strain evidence="1 2">VKM Ac-2572</strain>
    </source>
</reference>
<dbReference type="AlphaFoldDB" id="A0A4R2H9D3"/>
<proteinExistence type="predicted"/>
<dbReference type="Proteomes" id="UP000294508">
    <property type="component" value="Unassembled WGS sequence"/>
</dbReference>
<evidence type="ECO:0000313" key="2">
    <source>
        <dbReference type="Proteomes" id="UP000294508"/>
    </source>
</evidence>